<dbReference type="GO" id="GO:0015031">
    <property type="term" value="P:protein transport"/>
    <property type="evidence" value="ECO:0007669"/>
    <property type="project" value="UniProtKB-KW"/>
</dbReference>
<dbReference type="PROSITE" id="PS51796">
    <property type="entry name" value="MSS4"/>
    <property type="match status" value="1"/>
</dbReference>
<dbReference type="CDD" id="cd04301">
    <property type="entry name" value="NAT_SF"/>
    <property type="match status" value="1"/>
</dbReference>
<evidence type="ECO:0000256" key="2">
    <source>
        <dbReference type="ARBA" id="ARBA00022658"/>
    </source>
</evidence>
<evidence type="ECO:0000256" key="3">
    <source>
        <dbReference type="ARBA" id="ARBA00022679"/>
    </source>
</evidence>
<dbReference type="PANTHER" id="PTHR10908">
    <property type="entry name" value="SEROTONIN N-ACETYLTRANSFERASE"/>
    <property type="match status" value="1"/>
</dbReference>
<dbReference type="InterPro" id="IPR007515">
    <property type="entry name" value="Mss4"/>
</dbReference>
<dbReference type="Proteomes" id="UP000054248">
    <property type="component" value="Unassembled WGS sequence"/>
</dbReference>
<dbReference type="SUPFAM" id="SSF51316">
    <property type="entry name" value="Mss4-like"/>
    <property type="match status" value="1"/>
</dbReference>
<dbReference type="OrthoDB" id="30840at2759"/>
<dbReference type="HOGENOM" id="CLU_070381_0_0_1"/>
<evidence type="ECO:0000313" key="8">
    <source>
        <dbReference type="Proteomes" id="UP000054248"/>
    </source>
</evidence>
<evidence type="ECO:0000256" key="5">
    <source>
        <dbReference type="ARBA" id="ARBA00023315"/>
    </source>
</evidence>
<keyword evidence="5" id="KW-0012">Acyltransferase</keyword>
<keyword evidence="4" id="KW-0653">Protein transport</keyword>
<protein>
    <recommendedName>
        <fullName evidence="6">N-acetyltransferase domain-containing protein</fullName>
    </recommendedName>
</protein>
<keyword evidence="1" id="KW-0813">Transport</keyword>
<organism evidence="7 8">
    <name type="scientific">Tulasnella calospora MUT 4182</name>
    <dbReference type="NCBI Taxonomy" id="1051891"/>
    <lineage>
        <taxon>Eukaryota</taxon>
        <taxon>Fungi</taxon>
        <taxon>Dikarya</taxon>
        <taxon>Basidiomycota</taxon>
        <taxon>Agaricomycotina</taxon>
        <taxon>Agaricomycetes</taxon>
        <taxon>Cantharellales</taxon>
        <taxon>Tulasnellaceae</taxon>
        <taxon>Tulasnella</taxon>
    </lineage>
</organism>
<dbReference type="GO" id="GO:0004059">
    <property type="term" value="F:aralkylamine N-acetyltransferase activity"/>
    <property type="evidence" value="ECO:0007669"/>
    <property type="project" value="TreeGrafter"/>
</dbReference>
<dbReference type="GO" id="GO:0005085">
    <property type="term" value="F:guanyl-nucleotide exchange factor activity"/>
    <property type="evidence" value="ECO:0007669"/>
    <property type="project" value="UniProtKB-KW"/>
</dbReference>
<dbReference type="EMBL" id="KN822964">
    <property type="protein sequence ID" value="KIO31296.1"/>
    <property type="molecule type" value="Genomic_DNA"/>
</dbReference>
<proteinExistence type="predicted"/>
<evidence type="ECO:0000313" key="7">
    <source>
        <dbReference type="EMBL" id="KIO31296.1"/>
    </source>
</evidence>
<dbReference type="GO" id="GO:0005737">
    <property type="term" value="C:cytoplasm"/>
    <property type="evidence" value="ECO:0007669"/>
    <property type="project" value="TreeGrafter"/>
</dbReference>
<gene>
    <name evidence="7" type="ORF">M407DRAFT_241840</name>
</gene>
<dbReference type="STRING" id="1051891.A0A0C3QRF6"/>
<reference evidence="7 8" key="1">
    <citation type="submission" date="2014-04" db="EMBL/GenBank/DDBJ databases">
        <authorList>
            <consortium name="DOE Joint Genome Institute"/>
            <person name="Kuo A."/>
            <person name="Girlanda M."/>
            <person name="Perotto S."/>
            <person name="Kohler A."/>
            <person name="Nagy L.G."/>
            <person name="Floudas D."/>
            <person name="Copeland A."/>
            <person name="Barry K.W."/>
            <person name="Cichocki N."/>
            <person name="Veneault-Fourrey C."/>
            <person name="LaButti K."/>
            <person name="Lindquist E.A."/>
            <person name="Lipzen A."/>
            <person name="Lundell T."/>
            <person name="Morin E."/>
            <person name="Murat C."/>
            <person name="Sun H."/>
            <person name="Tunlid A."/>
            <person name="Henrissat B."/>
            <person name="Grigoriev I.V."/>
            <person name="Hibbett D.S."/>
            <person name="Martin F."/>
            <person name="Nordberg H.P."/>
            <person name="Cantor M.N."/>
            <person name="Hua S.X."/>
        </authorList>
    </citation>
    <scope>NUCLEOTIDE SEQUENCE [LARGE SCALE GENOMIC DNA]</scope>
    <source>
        <strain evidence="7 8">MUT 4182</strain>
    </source>
</reference>
<dbReference type="GO" id="GO:0007264">
    <property type="term" value="P:small GTPase-mediated signal transduction"/>
    <property type="evidence" value="ECO:0007669"/>
    <property type="project" value="InterPro"/>
</dbReference>
<keyword evidence="3" id="KW-0808">Transferase</keyword>
<dbReference type="AlphaFoldDB" id="A0A0C3QRF6"/>
<evidence type="ECO:0000259" key="6">
    <source>
        <dbReference type="PROSITE" id="PS51186"/>
    </source>
</evidence>
<keyword evidence="8" id="KW-1185">Reference proteome</keyword>
<accession>A0A0C3QRF6</accession>
<keyword evidence="2" id="KW-0344">Guanine-nucleotide releasing factor</keyword>
<dbReference type="PANTHER" id="PTHR10908:SF0">
    <property type="entry name" value="SEROTONIN N-ACETYLTRANSFERASE"/>
    <property type="match status" value="1"/>
</dbReference>
<evidence type="ECO:0000256" key="4">
    <source>
        <dbReference type="ARBA" id="ARBA00022927"/>
    </source>
</evidence>
<dbReference type="InterPro" id="IPR000182">
    <property type="entry name" value="GNAT_dom"/>
</dbReference>
<dbReference type="InterPro" id="IPR051635">
    <property type="entry name" value="SNAT-like"/>
</dbReference>
<dbReference type="InterPro" id="IPR011057">
    <property type="entry name" value="Mss4-like_sf"/>
</dbReference>
<dbReference type="PROSITE" id="PS51186">
    <property type="entry name" value="GNAT"/>
    <property type="match status" value="1"/>
</dbReference>
<reference evidence="8" key="2">
    <citation type="submission" date="2015-01" db="EMBL/GenBank/DDBJ databases">
        <title>Evolutionary Origins and Diversification of the Mycorrhizal Mutualists.</title>
        <authorList>
            <consortium name="DOE Joint Genome Institute"/>
            <consortium name="Mycorrhizal Genomics Consortium"/>
            <person name="Kohler A."/>
            <person name="Kuo A."/>
            <person name="Nagy L.G."/>
            <person name="Floudas D."/>
            <person name="Copeland A."/>
            <person name="Barry K.W."/>
            <person name="Cichocki N."/>
            <person name="Veneault-Fourrey C."/>
            <person name="LaButti K."/>
            <person name="Lindquist E.A."/>
            <person name="Lipzen A."/>
            <person name="Lundell T."/>
            <person name="Morin E."/>
            <person name="Murat C."/>
            <person name="Riley R."/>
            <person name="Ohm R."/>
            <person name="Sun H."/>
            <person name="Tunlid A."/>
            <person name="Henrissat B."/>
            <person name="Grigoriev I.V."/>
            <person name="Hibbett D.S."/>
            <person name="Martin F."/>
        </authorList>
    </citation>
    <scope>NUCLEOTIDE SEQUENCE [LARGE SCALE GENOMIC DNA]</scope>
    <source>
        <strain evidence="8">MUT 4182</strain>
    </source>
</reference>
<evidence type="ECO:0000256" key="1">
    <source>
        <dbReference type="ARBA" id="ARBA00022448"/>
    </source>
</evidence>
<dbReference type="Gene3D" id="3.40.630.30">
    <property type="match status" value="1"/>
</dbReference>
<sequence length="355" mass="38786">MSSLDVSYNLVAKEEVPDATEIELAGFHPDEAASRESLEYRQAHAPDLFLGAYIPESPPSAHSGNPLSTRKLIGYVVATMSSSPTVTEASMKEHIPVSKGGITVVIHSVCVHPDYQKKGVAIDLLREYLARLEKDAPPEVKSVHLICHEELLELYRKAGFELVGKSPVVHGPREWFEMKYDLPSKADAAQRQLEIPTEALAALLKPSSTRGSAPAPRRFTSFPSIQDLVTDDSSTGGQSNRYKIVCPREGCRSVILLPGVAKLVEAAAVELDSPKDPPPPNVLAPLPSPPETMEWWLVTPNPMRFENIGFSKSVNTPGGILKMLSCADCDLGPLGYSEIRSTEFWVACSRVAYRE</sequence>
<feature type="domain" description="N-acetyltransferase" evidence="6">
    <location>
        <begin position="6"/>
        <end position="183"/>
    </location>
</feature>
<dbReference type="InterPro" id="IPR011323">
    <property type="entry name" value="Mss4/transl-control_tumour"/>
</dbReference>
<dbReference type="Pfam" id="PF04421">
    <property type="entry name" value="Mss4"/>
    <property type="match status" value="1"/>
</dbReference>
<dbReference type="Pfam" id="PF13673">
    <property type="entry name" value="Acetyltransf_10"/>
    <property type="match status" value="1"/>
</dbReference>
<dbReference type="InterPro" id="IPR016181">
    <property type="entry name" value="Acyl_CoA_acyltransferase"/>
</dbReference>
<name>A0A0C3QRF6_9AGAM</name>
<dbReference type="SUPFAM" id="SSF55729">
    <property type="entry name" value="Acyl-CoA N-acyltransferases (Nat)"/>
    <property type="match status" value="1"/>
</dbReference>
<dbReference type="Gene3D" id="2.170.150.10">
    <property type="entry name" value="Metal Binding Protein, Guanine Nucleotide Exchange Factor, Chain A"/>
    <property type="match status" value="1"/>
</dbReference>